<keyword evidence="2" id="KW-1185">Reference proteome</keyword>
<sequence>MFVTLNWPCASTLPVPAETFTDLRYHLLEGFPSEAQARQYWEDIPTVLILLEPEDGPDQLEQASDSVQRQIQFVLAYPEFVVSIAGGYRLALGIFSDEGSGIYLLVHNQCPIAQELADA</sequence>
<dbReference type="EMBL" id="JACEMT010000052">
    <property type="protein sequence ID" value="MBA4503223.1"/>
    <property type="molecule type" value="Genomic_DNA"/>
</dbReference>
<reference evidence="1 2" key="1">
    <citation type="submission" date="2020-07" db="EMBL/GenBank/DDBJ databases">
        <title>Bacterium isolated from marien macroalgae.</title>
        <authorList>
            <person name="Zhu K."/>
            <person name="Lu D."/>
            <person name="Du Z."/>
        </authorList>
    </citation>
    <scope>NUCLEOTIDE SEQUENCE [LARGE SCALE GENOMIC DNA]</scope>
    <source>
        <strain evidence="1 2">3-1745</strain>
    </source>
</reference>
<dbReference type="AlphaFoldDB" id="A0A7W1WZQ7"/>
<comment type="caution">
    <text evidence="1">The sequence shown here is derived from an EMBL/GenBank/DDBJ whole genome shotgun (WGS) entry which is preliminary data.</text>
</comment>
<name>A0A7W1WZQ7_9GAMM</name>
<accession>A0A7W1WZQ7</accession>
<proteinExistence type="predicted"/>
<gene>
    <name evidence="1" type="ORF">H1S06_12750</name>
</gene>
<dbReference type="RefSeq" id="WP_181740782.1">
    <property type="nucleotide sequence ID" value="NZ_JACEMT010000052.1"/>
</dbReference>
<evidence type="ECO:0000313" key="1">
    <source>
        <dbReference type="EMBL" id="MBA4503223.1"/>
    </source>
</evidence>
<organism evidence="1 2">
    <name type="scientific">Marinobacterium marinum</name>
    <dbReference type="NCBI Taxonomy" id="2756129"/>
    <lineage>
        <taxon>Bacteria</taxon>
        <taxon>Pseudomonadati</taxon>
        <taxon>Pseudomonadota</taxon>
        <taxon>Gammaproteobacteria</taxon>
        <taxon>Oceanospirillales</taxon>
        <taxon>Oceanospirillaceae</taxon>
        <taxon>Marinobacterium</taxon>
    </lineage>
</organism>
<protein>
    <submittedName>
        <fullName evidence="1">Uncharacterized protein</fullName>
    </submittedName>
</protein>
<evidence type="ECO:0000313" key="2">
    <source>
        <dbReference type="Proteomes" id="UP000538931"/>
    </source>
</evidence>
<dbReference type="Proteomes" id="UP000538931">
    <property type="component" value="Unassembled WGS sequence"/>
</dbReference>